<evidence type="ECO:0000313" key="2">
    <source>
        <dbReference type="Proteomes" id="UP000790377"/>
    </source>
</evidence>
<proteinExistence type="predicted"/>
<reference evidence="1" key="1">
    <citation type="journal article" date="2021" name="New Phytol.">
        <title>Evolutionary innovations through gain and loss of genes in the ectomycorrhizal Boletales.</title>
        <authorList>
            <person name="Wu G."/>
            <person name="Miyauchi S."/>
            <person name="Morin E."/>
            <person name="Kuo A."/>
            <person name="Drula E."/>
            <person name="Varga T."/>
            <person name="Kohler A."/>
            <person name="Feng B."/>
            <person name="Cao Y."/>
            <person name="Lipzen A."/>
            <person name="Daum C."/>
            <person name="Hundley H."/>
            <person name="Pangilinan J."/>
            <person name="Johnson J."/>
            <person name="Barry K."/>
            <person name="LaButti K."/>
            <person name="Ng V."/>
            <person name="Ahrendt S."/>
            <person name="Min B."/>
            <person name="Choi I.G."/>
            <person name="Park H."/>
            <person name="Plett J.M."/>
            <person name="Magnuson J."/>
            <person name="Spatafora J.W."/>
            <person name="Nagy L.G."/>
            <person name="Henrissat B."/>
            <person name="Grigoriev I.V."/>
            <person name="Yang Z.L."/>
            <person name="Xu J."/>
            <person name="Martin F.M."/>
        </authorList>
    </citation>
    <scope>NUCLEOTIDE SEQUENCE</scope>
    <source>
        <strain evidence="1">ATCC 28755</strain>
    </source>
</reference>
<organism evidence="1 2">
    <name type="scientific">Hygrophoropsis aurantiaca</name>
    <dbReference type="NCBI Taxonomy" id="72124"/>
    <lineage>
        <taxon>Eukaryota</taxon>
        <taxon>Fungi</taxon>
        <taxon>Dikarya</taxon>
        <taxon>Basidiomycota</taxon>
        <taxon>Agaricomycotina</taxon>
        <taxon>Agaricomycetes</taxon>
        <taxon>Agaricomycetidae</taxon>
        <taxon>Boletales</taxon>
        <taxon>Coniophorineae</taxon>
        <taxon>Hygrophoropsidaceae</taxon>
        <taxon>Hygrophoropsis</taxon>
    </lineage>
</organism>
<evidence type="ECO:0000313" key="1">
    <source>
        <dbReference type="EMBL" id="KAH7908536.1"/>
    </source>
</evidence>
<dbReference type="Proteomes" id="UP000790377">
    <property type="component" value="Unassembled WGS sequence"/>
</dbReference>
<comment type="caution">
    <text evidence="1">The sequence shown here is derived from an EMBL/GenBank/DDBJ whole genome shotgun (WGS) entry which is preliminary data.</text>
</comment>
<gene>
    <name evidence="1" type="ORF">BJ138DRAFT_1174138</name>
</gene>
<dbReference type="EMBL" id="MU267816">
    <property type="protein sequence ID" value="KAH7908536.1"/>
    <property type="molecule type" value="Genomic_DNA"/>
</dbReference>
<protein>
    <submittedName>
        <fullName evidence="1">Uncharacterized protein</fullName>
    </submittedName>
</protein>
<sequence>MPGKHVRFADENTFYSPAPSTPSPSHSISSLPSSSGPLTPPQNEFKLLYSPSKIPASPLPSGFVAIHPLLAFDPFVQPTPYILAQPPHTIKYTSALAESATTPPLPRLTLLSPALPWALVIDANTDADGKVGAKGMGFVTVWQVLEALYRFLRRPVTTAEYASLPSDVARAHVGEAFHARWSSVRGKDESREEYSKGVKRVDFLMEKLRFMGLSCTKQGPDVWTLNVA</sequence>
<keyword evidence="2" id="KW-1185">Reference proteome</keyword>
<name>A0ACB8A6A1_9AGAM</name>
<accession>A0ACB8A6A1</accession>